<reference evidence="1 2" key="1">
    <citation type="journal article" date="2017" name="Viruses">
        <title>Stumbling across the Same Phage: Comparative Genomics of Widespread Temperate Phages Infecting the Fish Pathogen Vibrio anguillarum.</title>
        <authorList>
            <person name="Kalatzis P.G."/>
            <person name="Rorbo N.I."/>
            <person name="Castillo D."/>
            <person name="Mauritzen J.J."/>
            <person name="Jorgensen J."/>
            <person name="Kokkari C."/>
            <person name="Zhang F."/>
            <person name="Katharios P."/>
            <person name="Middelboe M."/>
        </authorList>
    </citation>
    <scope>NUCLEOTIDE SEQUENCE [LARGE SCALE GENOMIC DNA]</scope>
</reference>
<gene>
    <name evidence="1" type="ORF">vBVspPpVa5_0048</name>
</gene>
<organism evidence="1 2">
    <name type="scientific">Vibrio phage vB_VspP_pVa5</name>
    <dbReference type="NCBI Taxonomy" id="1913109"/>
    <lineage>
        <taxon>Viruses</taxon>
        <taxon>Duplodnaviria</taxon>
        <taxon>Heunggongvirae</taxon>
        <taxon>Uroviricota</taxon>
        <taxon>Caudoviricetes</taxon>
        <taxon>Schitoviridae</taxon>
        <taxon>Pontosvirinae</taxon>
        <taxon>Galateavirus</taxon>
        <taxon>Galateavirus PVA5</taxon>
    </lineage>
</organism>
<sequence>MERVRPLVSDTLSPQHKFHVKQTLMEVLVTSITKDTANVVDLMHWYIADVLTAASTKKQLYHLLPKPLHQFVDEYVTNPQEDEPAEALELKQKHAEAMEHIHIRLTEKLLEE</sequence>
<keyword evidence="2" id="KW-1185">Reference proteome</keyword>
<name>A0A1J0GV63_9CAUD</name>
<accession>A0A1J0GV63</accession>
<proteinExistence type="predicted"/>
<dbReference type="Proteomes" id="UP000225978">
    <property type="component" value="Segment"/>
</dbReference>
<protein>
    <submittedName>
        <fullName evidence="1">Uncharacterized protein</fullName>
    </submittedName>
</protein>
<evidence type="ECO:0000313" key="2">
    <source>
        <dbReference type="Proteomes" id="UP000225978"/>
    </source>
</evidence>
<dbReference type="EMBL" id="KX889068">
    <property type="protein sequence ID" value="APC46071.1"/>
    <property type="molecule type" value="Genomic_DNA"/>
</dbReference>
<evidence type="ECO:0000313" key="1">
    <source>
        <dbReference type="EMBL" id="APC46071.1"/>
    </source>
</evidence>